<dbReference type="AlphaFoldDB" id="A0AAD5V556"/>
<sequence length="329" mass="36807">MTHFHPDSLRAQLAKSRLPNFICPYRTLGQSITRISSPIDDLFTCGAPLDKPLIFSPENWQPGEPDRAPKLLQALISGEPSYLDELPYDCDPKPLSLVASKNRDFQSYIRSAINHLENPMGKSPFGNGSSTVHKTFGPNEEVQNSGMREVLETPLGIGPLIHQGKAELLSQSFNLDHNSQETRLRATGLMTLIHLHTSSNPNRFEQKVVMIEHRPNNPQIGLGHHHAAGVAMDDDLSEYYDAEAEESKREEANGLLEEIKKDYTVGIENSLAISASLREGETLYLPPNWRFEGLIKGNDDPKGWAWWGWAAVAIWNFRPKLPLSKPSLD</sequence>
<keyword evidence="2" id="KW-1185">Reference proteome</keyword>
<comment type="caution">
    <text evidence="1">The sequence shown here is derived from an EMBL/GenBank/DDBJ whole genome shotgun (WGS) entry which is preliminary data.</text>
</comment>
<dbReference type="EMBL" id="JANAWD010000123">
    <property type="protein sequence ID" value="KAJ3486365.1"/>
    <property type="molecule type" value="Genomic_DNA"/>
</dbReference>
<reference evidence="1" key="1">
    <citation type="submission" date="2022-07" db="EMBL/GenBank/DDBJ databases">
        <title>Genome Sequence of Physisporinus lineatus.</title>
        <authorList>
            <person name="Buettner E."/>
        </authorList>
    </citation>
    <scope>NUCLEOTIDE SEQUENCE</scope>
    <source>
        <strain evidence="1">VT162</strain>
    </source>
</reference>
<proteinExistence type="predicted"/>
<gene>
    <name evidence="1" type="ORF">NLI96_g4287</name>
</gene>
<dbReference type="Proteomes" id="UP001212997">
    <property type="component" value="Unassembled WGS sequence"/>
</dbReference>
<organism evidence="1 2">
    <name type="scientific">Meripilus lineatus</name>
    <dbReference type="NCBI Taxonomy" id="2056292"/>
    <lineage>
        <taxon>Eukaryota</taxon>
        <taxon>Fungi</taxon>
        <taxon>Dikarya</taxon>
        <taxon>Basidiomycota</taxon>
        <taxon>Agaricomycotina</taxon>
        <taxon>Agaricomycetes</taxon>
        <taxon>Polyporales</taxon>
        <taxon>Meripilaceae</taxon>
        <taxon>Meripilus</taxon>
    </lineage>
</organism>
<evidence type="ECO:0000313" key="1">
    <source>
        <dbReference type="EMBL" id="KAJ3486365.1"/>
    </source>
</evidence>
<protein>
    <submittedName>
        <fullName evidence="1">Uncharacterized protein</fullName>
    </submittedName>
</protein>
<accession>A0AAD5V556</accession>
<name>A0AAD5V556_9APHY</name>
<evidence type="ECO:0000313" key="2">
    <source>
        <dbReference type="Proteomes" id="UP001212997"/>
    </source>
</evidence>